<name>A0ABV5JSB8_9ACTN</name>
<dbReference type="PANTHER" id="PTHR34853">
    <property type="match status" value="1"/>
</dbReference>
<dbReference type="Proteomes" id="UP001589700">
    <property type="component" value="Unassembled WGS sequence"/>
</dbReference>
<evidence type="ECO:0000313" key="3">
    <source>
        <dbReference type="Proteomes" id="UP001589700"/>
    </source>
</evidence>
<evidence type="ECO:0000313" key="2">
    <source>
        <dbReference type="EMBL" id="MFB9260610.1"/>
    </source>
</evidence>
<organism evidence="2 3">
    <name type="scientific">Dietzia aerolata</name>
    <dbReference type="NCBI Taxonomy" id="595984"/>
    <lineage>
        <taxon>Bacteria</taxon>
        <taxon>Bacillati</taxon>
        <taxon>Actinomycetota</taxon>
        <taxon>Actinomycetes</taxon>
        <taxon>Mycobacteriales</taxon>
        <taxon>Dietziaceae</taxon>
        <taxon>Dietzia</taxon>
    </lineage>
</organism>
<dbReference type="Gene3D" id="3.40.50.1820">
    <property type="entry name" value="alpha/beta hydrolase"/>
    <property type="match status" value="1"/>
</dbReference>
<feature type="chain" id="PRO_5046162007" evidence="1">
    <location>
        <begin position="33"/>
        <end position="449"/>
    </location>
</feature>
<proteinExistence type="predicted"/>
<dbReference type="InterPro" id="IPR029058">
    <property type="entry name" value="AB_hydrolase_fold"/>
</dbReference>
<dbReference type="Gene3D" id="1.10.260.130">
    <property type="match status" value="1"/>
</dbReference>
<keyword evidence="3" id="KW-1185">Reference proteome</keyword>
<dbReference type="Pfam" id="PF03583">
    <property type="entry name" value="LIP"/>
    <property type="match status" value="1"/>
</dbReference>
<dbReference type="InterPro" id="IPR005152">
    <property type="entry name" value="Lipase_secreted"/>
</dbReference>
<feature type="signal peptide" evidence="1">
    <location>
        <begin position="1"/>
        <end position="32"/>
    </location>
</feature>
<accession>A0ABV5JSB8</accession>
<dbReference type="EMBL" id="JBHMDY010000006">
    <property type="protein sequence ID" value="MFB9260610.1"/>
    <property type="molecule type" value="Genomic_DNA"/>
</dbReference>
<protein>
    <submittedName>
        <fullName evidence="2">Lipase family protein</fullName>
    </submittedName>
</protein>
<reference evidence="2 3" key="1">
    <citation type="submission" date="2024-09" db="EMBL/GenBank/DDBJ databases">
        <authorList>
            <person name="Sun Q."/>
            <person name="Mori K."/>
        </authorList>
    </citation>
    <scope>NUCLEOTIDE SEQUENCE [LARGE SCALE GENOMIC DNA]</scope>
    <source>
        <strain evidence="2 3">CCM 7659</strain>
    </source>
</reference>
<dbReference type="PANTHER" id="PTHR34853:SF1">
    <property type="entry name" value="LIPASE 5"/>
    <property type="match status" value="1"/>
</dbReference>
<keyword evidence="1" id="KW-0732">Signal</keyword>
<comment type="caution">
    <text evidence="2">The sequence shown here is derived from an EMBL/GenBank/DDBJ whole genome shotgun (WGS) entry which is preliminary data.</text>
</comment>
<sequence length="449" mass="48350">MKISSRLRTTGAALLASAALVAGVVTAPSAVADPPNRTPHPDEVLNDFVEEAFATGRPASPDELITPLVTISPFYDEPELTGREAPGTLLKSERLDVQFAGIRPGNIAAYRLMYVTTTIHGAPDISTGIVMIPVDGTPDSERRVVSFQMANDGVGPNCHPSAMWTGSDPVDTASWSALGPMAQMFDKGWALVMSDVGNNGDLSPHGVFAGRYNARTNLDLLRAALDPDLTGLSPDAPIGMFGIAGGGVGTGHAVEIADSYAPELNIDAAVMEGMVPDYRSFIEKADGSMGSGFAFATLLGLEPHYPEMRVDDHLTPVGKAIADYYRTQCQFPAYYALPYLPLNSLFINGQSPAYIEEFQHAYQDNLMGLGTPSREIDVLVASCVADDSFMSIVPAEDSRILVNRWREKGASVDYQPTDCSMQQLLGNPYGWFTDLYGMQTIDWLDAHME</sequence>
<evidence type="ECO:0000256" key="1">
    <source>
        <dbReference type="SAM" id="SignalP"/>
    </source>
</evidence>
<dbReference type="RefSeq" id="WP_182631593.1">
    <property type="nucleotide sequence ID" value="NZ_JAALDM010000066.1"/>
</dbReference>
<gene>
    <name evidence="2" type="ORF">ACFFVD_12425</name>
</gene>